<organism evidence="3 4">
    <name type="scientific">Microbulbifer harenosus</name>
    <dbReference type="NCBI Taxonomy" id="2576840"/>
    <lineage>
        <taxon>Bacteria</taxon>
        <taxon>Pseudomonadati</taxon>
        <taxon>Pseudomonadota</taxon>
        <taxon>Gammaproteobacteria</taxon>
        <taxon>Cellvibrionales</taxon>
        <taxon>Microbulbiferaceae</taxon>
        <taxon>Microbulbifer</taxon>
    </lineage>
</organism>
<dbReference type="GO" id="GO:0016787">
    <property type="term" value="F:hydrolase activity"/>
    <property type="evidence" value="ECO:0007669"/>
    <property type="project" value="UniProtKB-KW"/>
</dbReference>
<protein>
    <submittedName>
        <fullName evidence="3">Cysteine hydrolase</fullName>
    </submittedName>
</protein>
<reference evidence="3 4" key="1">
    <citation type="submission" date="2019-05" db="EMBL/GenBank/DDBJ databases">
        <title>Microbulbifer harenosus sp. nov., an alginate-degrading bacterium isolated from coastal sand.</title>
        <authorList>
            <person name="Huang H."/>
            <person name="Mo K."/>
            <person name="Bao S."/>
        </authorList>
    </citation>
    <scope>NUCLEOTIDE SEQUENCE [LARGE SCALE GENOMIC DNA]</scope>
    <source>
        <strain evidence="3 4">HB161719</strain>
    </source>
</reference>
<dbReference type="Gene3D" id="3.40.50.850">
    <property type="entry name" value="Isochorismatase-like"/>
    <property type="match status" value="1"/>
</dbReference>
<dbReference type="InterPro" id="IPR050272">
    <property type="entry name" value="Isochorismatase-like_hydrls"/>
</dbReference>
<keyword evidence="4" id="KW-1185">Reference proteome</keyword>
<dbReference type="Proteomes" id="UP000306791">
    <property type="component" value="Unassembled WGS sequence"/>
</dbReference>
<dbReference type="InterPro" id="IPR036380">
    <property type="entry name" value="Isochorismatase-like_sf"/>
</dbReference>
<evidence type="ECO:0000259" key="2">
    <source>
        <dbReference type="Pfam" id="PF00857"/>
    </source>
</evidence>
<evidence type="ECO:0000256" key="1">
    <source>
        <dbReference type="ARBA" id="ARBA00022801"/>
    </source>
</evidence>
<dbReference type="Pfam" id="PF00857">
    <property type="entry name" value="Isochorismatase"/>
    <property type="match status" value="1"/>
</dbReference>
<keyword evidence="1 3" id="KW-0378">Hydrolase</keyword>
<dbReference type="PANTHER" id="PTHR43540:SF1">
    <property type="entry name" value="ISOCHORISMATASE HYDROLASE"/>
    <property type="match status" value="1"/>
</dbReference>
<evidence type="ECO:0000313" key="4">
    <source>
        <dbReference type="Proteomes" id="UP000306791"/>
    </source>
</evidence>
<name>A0ABY2UKI0_9GAMM</name>
<feature type="domain" description="Isochorismatase-like" evidence="2">
    <location>
        <begin position="44"/>
        <end position="182"/>
    </location>
</feature>
<accession>A0ABY2UKI0</accession>
<proteinExistence type="predicted"/>
<comment type="caution">
    <text evidence="3">The sequence shown here is derived from an EMBL/GenBank/DDBJ whole genome shotgun (WGS) entry which is preliminary data.</text>
</comment>
<dbReference type="PANTHER" id="PTHR43540">
    <property type="entry name" value="PEROXYUREIDOACRYLATE/UREIDOACRYLATE AMIDOHYDROLASE-RELATED"/>
    <property type="match status" value="1"/>
</dbReference>
<evidence type="ECO:0000313" key="3">
    <source>
        <dbReference type="EMBL" id="TLM78958.1"/>
    </source>
</evidence>
<gene>
    <name evidence="3" type="ORF">FDY93_02275</name>
</gene>
<dbReference type="SUPFAM" id="SSF52499">
    <property type="entry name" value="Isochorismatase-like hydrolases"/>
    <property type="match status" value="1"/>
</dbReference>
<dbReference type="InterPro" id="IPR000868">
    <property type="entry name" value="Isochorismatase-like_dom"/>
</dbReference>
<dbReference type="EMBL" id="VANI01000004">
    <property type="protein sequence ID" value="TLM78958.1"/>
    <property type="molecule type" value="Genomic_DNA"/>
</dbReference>
<sequence>MMIKTGGNPAGFIDSIQFEFAEWNWVMDFLGCTGISVFQSKNPALIVIDVQQAIDHFDNEYRNNPDAEKAIALLLEYWRKTGLPIAHVRHASKFPDSPYHPESPHFKFKSETMPADSEEVFTKSENCAFIDTDLEQWLVSQRVTELVICGVLVNHSVDATVRVAAGKGFRVLLPREATAAFPLRRLDGKEASAEDVYWIFLSNLAGEYAEIVSVSDFCG</sequence>
<dbReference type="CDD" id="cd01014">
    <property type="entry name" value="nicotinamidase_related"/>
    <property type="match status" value="1"/>
</dbReference>